<dbReference type="InterPro" id="IPR013098">
    <property type="entry name" value="Ig_I-set"/>
</dbReference>
<dbReference type="InterPro" id="IPR003599">
    <property type="entry name" value="Ig_sub"/>
</dbReference>
<dbReference type="PANTHER" id="PTHR12231">
    <property type="entry name" value="CTX-RELATED TYPE I TRANSMEMBRANE PROTEIN"/>
    <property type="match status" value="1"/>
</dbReference>
<keyword evidence="4" id="KW-0677">Repeat</keyword>
<dbReference type="PROSITE" id="PS50835">
    <property type="entry name" value="IG_LIKE"/>
    <property type="match status" value="2"/>
</dbReference>
<dbReference type="Proteomes" id="UP000079169">
    <property type="component" value="Unplaced"/>
</dbReference>
<evidence type="ECO:0000256" key="10">
    <source>
        <dbReference type="SAM" id="Phobius"/>
    </source>
</evidence>
<dbReference type="GO" id="GO:0043005">
    <property type="term" value="C:neuron projection"/>
    <property type="evidence" value="ECO:0007669"/>
    <property type="project" value="TreeGrafter"/>
</dbReference>
<gene>
    <name evidence="13 14" type="primary">LOC103520635</name>
</gene>
<name>A0A1S4EPX3_DIACI</name>
<feature type="domain" description="Ig-like" evidence="11">
    <location>
        <begin position="140"/>
        <end position="231"/>
    </location>
</feature>
<dbReference type="SMART" id="SM00408">
    <property type="entry name" value="IGc2"/>
    <property type="match status" value="2"/>
</dbReference>
<keyword evidence="3" id="KW-0732">Signal</keyword>
<keyword evidence="10" id="KW-1133">Transmembrane helix</keyword>
<proteinExistence type="predicted"/>
<keyword evidence="7" id="KW-0325">Glycoprotein</keyword>
<dbReference type="InterPro" id="IPR051170">
    <property type="entry name" value="Neural/epithelial_adhesion"/>
</dbReference>
<evidence type="ECO:0000313" key="13">
    <source>
        <dbReference type="RefSeq" id="XP_008483959.1"/>
    </source>
</evidence>
<evidence type="ECO:0000259" key="11">
    <source>
        <dbReference type="PROSITE" id="PS50835"/>
    </source>
</evidence>
<sequence length="289" mass="32016">MESKLVFGQLFSFPAFVISFTFIFLAFAKTEEVPTVPYTSPEAQVDTPPVILNNSPQLSVAKEGQSVQLECHAEGHPIPTISWRRENNAILPNGQTIFTGSTLQIPRITKEDRGAYYCVAQNGIGRGARRKIEVKVEFAPIVTVQSTRIGQALHHDMDLDCHIEAYPHPILYWAKDGEIVVNDEYHSISNFGTSEGTTDSIIRIKNIGKSEYGTYECRAMNRLGSAQKSIELYESSYPVCVRGPCITIVDAGQTEEPSRATTEVPTTTTPIASSDKSTTDYYNLTEILE</sequence>
<evidence type="ECO:0000256" key="3">
    <source>
        <dbReference type="ARBA" id="ARBA00022729"/>
    </source>
</evidence>
<evidence type="ECO:0000256" key="9">
    <source>
        <dbReference type="SAM" id="MobiDB-lite"/>
    </source>
</evidence>
<dbReference type="RefSeq" id="XP_026687615.1">
    <property type="nucleotide sequence ID" value="XM_026831814.1"/>
</dbReference>
<evidence type="ECO:0000256" key="5">
    <source>
        <dbReference type="ARBA" id="ARBA00023136"/>
    </source>
</evidence>
<dbReference type="InterPro" id="IPR003598">
    <property type="entry name" value="Ig_sub2"/>
</dbReference>
<feature type="compositionally biased region" description="Low complexity" evidence="9">
    <location>
        <begin position="261"/>
        <end position="270"/>
    </location>
</feature>
<organism evidence="12 13">
    <name type="scientific">Diaphorina citri</name>
    <name type="common">Asian citrus psyllid</name>
    <dbReference type="NCBI Taxonomy" id="121845"/>
    <lineage>
        <taxon>Eukaryota</taxon>
        <taxon>Metazoa</taxon>
        <taxon>Ecdysozoa</taxon>
        <taxon>Arthropoda</taxon>
        <taxon>Hexapoda</taxon>
        <taxon>Insecta</taxon>
        <taxon>Pterygota</taxon>
        <taxon>Neoptera</taxon>
        <taxon>Paraneoptera</taxon>
        <taxon>Hemiptera</taxon>
        <taxon>Sternorrhyncha</taxon>
        <taxon>Psylloidea</taxon>
        <taxon>Psyllidae</taxon>
        <taxon>Diaphorininae</taxon>
        <taxon>Diaphorina</taxon>
    </lineage>
</organism>
<dbReference type="KEGG" id="dci:103520635"/>
<keyword evidence="12" id="KW-1185">Reference proteome</keyword>
<feature type="region of interest" description="Disordered" evidence="9">
    <location>
        <begin position="253"/>
        <end position="277"/>
    </location>
</feature>
<dbReference type="OMA" id="MCIAANG"/>
<keyword evidence="5 10" id="KW-0472">Membrane</keyword>
<keyword evidence="2" id="KW-1003">Cell membrane</keyword>
<feature type="domain" description="Ig-like" evidence="11">
    <location>
        <begin position="48"/>
        <end position="135"/>
    </location>
</feature>
<reference evidence="13 14" key="1">
    <citation type="submission" date="2025-04" db="UniProtKB">
        <authorList>
            <consortium name="RefSeq"/>
        </authorList>
    </citation>
    <scope>IDENTIFICATION</scope>
</reference>
<dbReference type="Pfam" id="PF13927">
    <property type="entry name" value="Ig_3"/>
    <property type="match status" value="1"/>
</dbReference>
<dbReference type="CDD" id="cd00096">
    <property type="entry name" value="Ig"/>
    <property type="match status" value="1"/>
</dbReference>
<dbReference type="InterPro" id="IPR036179">
    <property type="entry name" value="Ig-like_dom_sf"/>
</dbReference>
<protein>
    <submittedName>
        <fullName evidence="13">Lachesin-like isoform X1</fullName>
    </submittedName>
    <submittedName>
        <fullName evidence="14">Lachesin-like isoform X2</fullName>
    </submittedName>
</protein>
<evidence type="ECO:0000313" key="14">
    <source>
        <dbReference type="RefSeq" id="XP_026687615.1"/>
    </source>
</evidence>
<evidence type="ECO:0000256" key="1">
    <source>
        <dbReference type="ARBA" id="ARBA00004236"/>
    </source>
</evidence>
<dbReference type="STRING" id="121845.A0A1S4EPX3"/>
<dbReference type="SMART" id="SM00409">
    <property type="entry name" value="IG"/>
    <property type="match status" value="2"/>
</dbReference>
<dbReference type="Gene3D" id="2.60.40.10">
    <property type="entry name" value="Immunoglobulins"/>
    <property type="match status" value="2"/>
</dbReference>
<keyword evidence="6" id="KW-1015">Disulfide bond</keyword>
<dbReference type="GeneID" id="103520635"/>
<dbReference type="InterPro" id="IPR007110">
    <property type="entry name" value="Ig-like_dom"/>
</dbReference>
<dbReference type="PaxDb" id="121845-A0A1S4EPX3"/>
<dbReference type="GO" id="GO:0005886">
    <property type="term" value="C:plasma membrane"/>
    <property type="evidence" value="ECO:0007669"/>
    <property type="project" value="UniProtKB-SubCell"/>
</dbReference>
<evidence type="ECO:0000313" key="12">
    <source>
        <dbReference type="Proteomes" id="UP000079169"/>
    </source>
</evidence>
<evidence type="ECO:0000256" key="6">
    <source>
        <dbReference type="ARBA" id="ARBA00023157"/>
    </source>
</evidence>
<evidence type="ECO:0000256" key="4">
    <source>
        <dbReference type="ARBA" id="ARBA00022737"/>
    </source>
</evidence>
<dbReference type="Pfam" id="PF07679">
    <property type="entry name" value="I-set"/>
    <property type="match status" value="1"/>
</dbReference>
<keyword evidence="10" id="KW-0812">Transmembrane</keyword>
<dbReference type="RefSeq" id="XP_008483959.1">
    <property type="nucleotide sequence ID" value="XM_008485737.3"/>
</dbReference>
<accession>A0A1S4EPX3</accession>
<evidence type="ECO:0000256" key="7">
    <source>
        <dbReference type="ARBA" id="ARBA00023180"/>
    </source>
</evidence>
<evidence type="ECO:0000256" key="2">
    <source>
        <dbReference type="ARBA" id="ARBA00022475"/>
    </source>
</evidence>
<dbReference type="InterPro" id="IPR013783">
    <property type="entry name" value="Ig-like_fold"/>
</dbReference>
<dbReference type="PANTHER" id="PTHR12231:SF220">
    <property type="entry name" value="LACHESIN"/>
    <property type="match status" value="1"/>
</dbReference>
<evidence type="ECO:0000256" key="8">
    <source>
        <dbReference type="ARBA" id="ARBA00023319"/>
    </source>
</evidence>
<keyword evidence="8" id="KW-0393">Immunoglobulin domain</keyword>
<dbReference type="SUPFAM" id="SSF48726">
    <property type="entry name" value="Immunoglobulin"/>
    <property type="match status" value="2"/>
</dbReference>
<dbReference type="FunFam" id="2.60.40.10:FF:000273">
    <property type="entry name" value="contactin-3 isoform X1"/>
    <property type="match status" value="1"/>
</dbReference>
<comment type="subcellular location">
    <subcellularLocation>
        <location evidence="1">Cell membrane</location>
    </subcellularLocation>
</comment>
<dbReference type="AlphaFoldDB" id="A0A1S4EPX3"/>
<feature type="transmembrane region" description="Helical" evidence="10">
    <location>
        <begin position="6"/>
        <end position="28"/>
    </location>
</feature>